<gene>
    <name evidence="5" type="ORF">B0H63DRAFT_559023</name>
</gene>
<evidence type="ECO:0000313" key="6">
    <source>
        <dbReference type="Proteomes" id="UP001285441"/>
    </source>
</evidence>
<keyword evidence="1" id="KW-0677">Repeat</keyword>
<evidence type="ECO:0000259" key="4">
    <source>
        <dbReference type="Pfam" id="PF24883"/>
    </source>
</evidence>
<dbReference type="SUPFAM" id="SSF52540">
    <property type="entry name" value="P-loop containing nucleoside triphosphate hydrolases"/>
    <property type="match status" value="1"/>
</dbReference>
<feature type="chain" id="PRO_5042101411" description="Nephrocystin 3-like N-terminal domain-containing protein" evidence="3">
    <location>
        <begin position="17"/>
        <end position="783"/>
    </location>
</feature>
<accession>A0AAE0U1V7</accession>
<keyword evidence="3" id="KW-0732">Signal</keyword>
<dbReference type="InterPro" id="IPR027417">
    <property type="entry name" value="P-loop_NTPase"/>
</dbReference>
<dbReference type="PANTHER" id="PTHR10039">
    <property type="entry name" value="AMELOGENIN"/>
    <property type="match status" value="1"/>
</dbReference>
<keyword evidence="6" id="KW-1185">Reference proteome</keyword>
<name>A0AAE0U1V7_9PEZI</name>
<feature type="domain" description="Nephrocystin 3-like N-terminal" evidence="4">
    <location>
        <begin position="243"/>
        <end position="339"/>
    </location>
</feature>
<feature type="region of interest" description="Disordered" evidence="2">
    <location>
        <begin position="764"/>
        <end position="783"/>
    </location>
</feature>
<feature type="signal peptide" evidence="3">
    <location>
        <begin position="1"/>
        <end position="16"/>
    </location>
</feature>
<dbReference type="InterPro" id="IPR056884">
    <property type="entry name" value="NPHP3-like_N"/>
</dbReference>
<evidence type="ECO:0000256" key="3">
    <source>
        <dbReference type="SAM" id="SignalP"/>
    </source>
</evidence>
<dbReference type="AlphaFoldDB" id="A0AAE0U1V7"/>
<evidence type="ECO:0000313" key="5">
    <source>
        <dbReference type="EMBL" id="KAK3387519.1"/>
    </source>
</evidence>
<comment type="caution">
    <text evidence="5">The sequence shown here is derived from an EMBL/GenBank/DDBJ whole genome shotgun (WGS) entry which is preliminary data.</text>
</comment>
<dbReference type="EMBL" id="JAULSW010000003">
    <property type="protein sequence ID" value="KAK3387519.1"/>
    <property type="molecule type" value="Genomic_DNA"/>
</dbReference>
<dbReference type="SUPFAM" id="SSF48403">
    <property type="entry name" value="Ankyrin repeat"/>
    <property type="match status" value="1"/>
</dbReference>
<reference evidence="5" key="2">
    <citation type="submission" date="2023-06" db="EMBL/GenBank/DDBJ databases">
        <authorList>
            <consortium name="Lawrence Berkeley National Laboratory"/>
            <person name="Haridas S."/>
            <person name="Hensen N."/>
            <person name="Bonometti L."/>
            <person name="Westerberg I."/>
            <person name="Brannstrom I.O."/>
            <person name="Guillou S."/>
            <person name="Cros-Aarteil S."/>
            <person name="Calhoun S."/>
            <person name="Kuo A."/>
            <person name="Mondo S."/>
            <person name="Pangilinan J."/>
            <person name="Riley R."/>
            <person name="LaButti K."/>
            <person name="Andreopoulos B."/>
            <person name="Lipzen A."/>
            <person name="Chen C."/>
            <person name="Yanf M."/>
            <person name="Daum C."/>
            <person name="Ng V."/>
            <person name="Clum A."/>
            <person name="Steindorff A."/>
            <person name="Ohm R."/>
            <person name="Martin F."/>
            <person name="Silar P."/>
            <person name="Natvig D."/>
            <person name="Lalanne C."/>
            <person name="Gautier V."/>
            <person name="Ament-velasquez S.L."/>
            <person name="Kruys A."/>
            <person name="Hutchinson M.I."/>
            <person name="Powell A.J."/>
            <person name="Barry K."/>
            <person name="Miller A.N."/>
            <person name="Grigoriev I.V."/>
            <person name="Debuchy R."/>
            <person name="Gladieux P."/>
            <person name="Thoren M.H."/>
            <person name="Johannesson H."/>
        </authorList>
    </citation>
    <scope>NUCLEOTIDE SEQUENCE</scope>
    <source>
        <strain evidence="5">CBS 232.78</strain>
    </source>
</reference>
<evidence type="ECO:0000256" key="1">
    <source>
        <dbReference type="ARBA" id="ARBA00022737"/>
    </source>
</evidence>
<proteinExistence type="predicted"/>
<dbReference type="Proteomes" id="UP001285441">
    <property type="component" value="Unassembled WGS sequence"/>
</dbReference>
<dbReference type="Gene3D" id="1.25.40.20">
    <property type="entry name" value="Ankyrin repeat-containing domain"/>
    <property type="match status" value="1"/>
</dbReference>
<organism evidence="5 6">
    <name type="scientific">Podospora didyma</name>
    <dbReference type="NCBI Taxonomy" id="330526"/>
    <lineage>
        <taxon>Eukaryota</taxon>
        <taxon>Fungi</taxon>
        <taxon>Dikarya</taxon>
        <taxon>Ascomycota</taxon>
        <taxon>Pezizomycotina</taxon>
        <taxon>Sordariomycetes</taxon>
        <taxon>Sordariomycetidae</taxon>
        <taxon>Sordariales</taxon>
        <taxon>Podosporaceae</taxon>
        <taxon>Podospora</taxon>
    </lineage>
</organism>
<reference evidence="5" key="1">
    <citation type="journal article" date="2023" name="Mol. Phylogenet. Evol.">
        <title>Genome-scale phylogeny and comparative genomics of the fungal order Sordariales.</title>
        <authorList>
            <person name="Hensen N."/>
            <person name="Bonometti L."/>
            <person name="Westerberg I."/>
            <person name="Brannstrom I.O."/>
            <person name="Guillou S."/>
            <person name="Cros-Aarteil S."/>
            <person name="Calhoun S."/>
            <person name="Haridas S."/>
            <person name="Kuo A."/>
            <person name="Mondo S."/>
            <person name="Pangilinan J."/>
            <person name="Riley R."/>
            <person name="LaButti K."/>
            <person name="Andreopoulos B."/>
            <person name="Lipzen A."/>
            <person name="Chen C."/>
            <person name="Yan M."/>
            <person name="Daum C."/>
            <person name="Ng V."/>
            <person name="Clum A."/>
            <person name="Steindorff A."/>
            <person name="Ohm R.A."/>
            <person name="Martin F."/>
            <person name="Silar P."/>
            <person name="Natvig D.O."/>
            <person name="Lalanne C."/>
            <person name="Gautier V."/>
            <person name="Ament-Velasquez S.L."/>
            <person name="Kruys A."/>
            <person name="Hutchinson M.I."/>
            <person name="Powell A.J."/>
            <person name="Barry K."/>
            <person name="Miller A.N."/>
            <person name="Grigoriev I.V."/>
            <person name="Debuchy R."/>
            <person name="Gladieux P."/>
            <person name="Hiltunen Thoren M."/>
            <person name="Johannesson H."/>
        </authorList>
    </citation>
    <scope>NUCLEOTIDE SEQUENCE</scope>
    <source>
        <strain evidence="5">CBS 232.78</strain>
    </source>
</reference>
<feature type="compositionally biased region" description="Acidic residues" evidence="2">
    <location>
        <begin position="774"/>
        <end position="783"/>
    </location>
</feature>
<dbReference type="PANTHER" id="PTHR10039:SF5">
    <property type="entry name" value="NACHT DOMAIN-CONTAINING PROTEIN"/>
    <property type="match status" value="1"/>
</dbReference>
<evidence type="ECO:0000256" key="2">
    <source>
        <dbReference type="SAM" id="MobiDB-lite"/>
    </source>
</evidence>
<dbReference type="Pfam" id="PF24883">
    <property type="entry name" value="NPHP3_N"/>
    <property type="match status" value="1"/>
</dbReference>
<protein>
    <recommendedName>
        <fullName evidence="4">Nephrocystin 3-like N-terminal domain-containing protein</fullName>
    </recommendedName>
</protein>
<sequence length="783" mass="88685">MAEAFALAASVAQVVGFALQLWTDSSEIRKSGSTISTADCVREAASLKAYCDRVKLLQDVETELVEAKRIKEIAIEIRTVAEELSSRLAKCEYPAGQKGWKRYHDVVSAVWHGMQLHPDAQMHRLGSLRNELQSGLLVSMLRKVDVSDIRSSVAFQKLDGDVKALTEAFLEGKGLIKKAIDDLDAAVEVRHKQVMAKLDRLDPELCNRLLFDGMVRRHYAITVAHSRTFEWIFTGQKKTAESNTTLMEWIVSADNGLYWVSGRAGTGKSSLMRFLDDDPRTKPAFQEWAGERPLLLASFHFWNSEAAGDGLLKSLSGLYRGILYRLIENDDKLAEMLCRVSRSPHLKVIVTSRPENAFEIVSRGSTKLRLHQLTKEDRRTYTSEKLKAVPRFATIATDEEQSSLIHLVVQRSEGIFLWVHLAVESLIQEIGTSLDIETLRNVVKGIPSGSADLARVFDHILRNRLPIETRLLGYRLIRTIQYGMMKLYNPNKDDSTEFLTSEPWDIWRFTEAAMRIARKSEEDDVLLTEKLLDAMDETVTEHYNLLPERPWSVDTQKTQEMHWSEYFHLDSRHFGVRKPGDGRCCSFLSFAVEQGLFRYVESKLRAKGRNAVAKPGVPLLSSAYSCKTAGSYQNDPIRPETVKLLLEYGADPNEDFEGESPWQAALIKVIKLLLDAGADPYSDEQIELTCIEPEKRDQRIHAHKGKAFLDGELTKEEAQQIIKLGEGLLILLEKKKKSWKVLLPHKTKELKGRLKEALSGKKIRRESGWTASESETDNDDDLD</sequence>
<dbReference type="InterPro" id="IPR036770">
    <property type="entry name" value="Ankyrin_rpt-contain_sf"/>
</dbReference>